<proteinExistence type="predicted"/>
<accession>A0A9Q5JGQ5</accession>
<name>A0A9Q5JGQ5_9LACT</name>
<dbReference type="AlphaFoldDB" id="A0A9Q5JGQ5"/>
<dbReference type="Proteomes" id="UP000177273">
    <property type="component" value="Unassembled WGS sequence"/>
</dbReference>
<reference evidence="2" key="1">
    <citation type="submission" date="2016-09" db="EMBL/GenBank/DDBJ databases">
        <title>Draft genome sequence of a novel species of the family Streptococcaceae isolated from flowers.</title>
        <authorList>
            <person name="Chuah L.-O."/>
            <person name="Yap K.-P."/>
            <person name="Thong K.L."/>
            <person name="Liong M.T."/>
            <person name="Ahmad R."/>
            <person name="Rusul G."/>
        </authorList>
    </citation>
    <scope>NUCLEOTIDE SEQUENCE [LARGE SCALE GENOMIC DNA]</scope>
    <source>
        <strain evidence="2">HibF3</strain>
    </source>
</reference>
<comment type="caution">
    <text evidence="1">The sequence shown here is derived from an EMBL/GenBank/DDBJ whole genome shotgun (WGS) entry which is preliminary data.</text>
</comment>
<gene>
    <name evidence="1" type="ORF">BG262_03300</name>
</gene>
<evidence type="ECO:0000313" key="1">
    <source>
        <dbReference type="EMBL" id="OFI46833.1"/>
    </source>
</evidence>
<keyword evidence="2" id="KW-1185">Reference proteome</keyword>
<dbReference type="RefSeq" id="WP_070787966.1">
    <property type="nucleotide sequence ID" value="NZ_MKIQ01000027.1"/>
</dbReference>
<sequence length="118" mass="14232">MEKKKNSYNEQIKRGLLPGKYGEYDFGNFNFDDPTYDENYGFEDYKEEAQAYIENDSEKTISVKESKFIKEDLKAPKEVFSNFQSKSEELSKGIIKNSNRMFKLYRQIFEKFWIWNKK</sequence>
<organism evidence="1 2">
    <name type="scientific">Floricoccus penangensis</name>
    <dbReference type="NCBI Taxonomy" id="1859475"/>
    <lineage>
        <taxon>Bacteria</taxon>
        <taxon>Bacillati</taxon>
        <taxon>Bacillota</taxon>
        <taxon>Bacilli</taxon>
        <taxon>Lactobacillales</taxon>
        <taxon>Streptococcaceae</taxon>
        <taxon>Floricoccus</taxon>
    </lineage>
</organism>
<evidence type="ECO:0000313" key="2">
    <source>
        <dbReference type="Proteomes" id="UP000177273"/>
    </source>
</evidence>
<protein>
    <submittedName>
        <fullName evidence="1">Uncharacterized protein</fullName>
    </submittedName>
</protein>
<dbReference type="EMBL" id="MKIQ01000027">
    <property type="protein sequence ID" value="OFI46833.1"/>
    <property type="molecule type" value="Genomic_DNA"/>
</dbReference>